<accession>G2RHI2</accession>
<reference evidence="2 3" key="1">
    <citation type="journal article" date="2011" name="Nat. Biotechnol.">
        <title>Comparative genomic analysis of the thermophilic biomass-degrading fungi Myceliophthora thermophila and Thielavia terrestris.</title>
        <authorList>
            <person name="Berka R.M."/>
            <person name="Grigoriev I.V."/>
            <person name="Otillar R."/>
            <person name="Salamov A."/>
            <person name="Grimwood J."/>
            <person name="Reid I."/>
            <person name="Ishmael N."/>
            <person name="John T."/>
            <person name="Darmond C."/>
            <person name="Moisan M.-C."/>
            <person name="Henrissat B."/>
            <person name="Coutinho P.M."/>
            <person name="Lombard V."/>
            <person name="Natvig D.O."/>
            <person name="Lindquist E."/>
            <person name="Schmutz J."/>
            <person name="Lucas S."/>
            <person name="Harris P."/>
            <person name="Powlowski J."/>
            <person name="Bellemare A."/>
            <person name="Taylor D."/>
            <person name="Butler G."/>
            <person name="de Vries R.P."/>
            <person name="Allijn I.E."/>
            <person name="van den Brink J."/>
            <person name="Ushinsky S."/>
            <person name="Storms R."/>
            <person name="Powell A.J."/>
            <person name="Paulsen I.T."/>
            <person name="Elbourne L.D.H."/>
            <person name="Baker S.E."/>
            <person name="Magnuson J."/>
            <person name="LaBoissiere S."/>
            <person name="Clutterbuck A.J."/>
            <person name="Martinez D."/>
            <person name="Wogulis M."/>
            <person name="de Leon A.L."/>
            <person name="Rey M.W."/>
            <person name="Tsang A."/>
        </authorList>
    </citation>
    <scope>NUCLEOTIDE SEQUENCE [LARGE SCALE GENOMIC DNA]</scope>
    <source>
        <strain evidence="3">ATCC 38088 / NRRL 8126</strain>
    </source>
</reference>
<feature type="compositionally biased region" description="Polar residues" evidence="1">
    <location>
        <begin position="20"/>
        <end position="29"/>
    </location>
</feature>
<protein>
    <submittedName>
        <fullName evidence="2">Uncharacterized protein</fullName>
    </submittedName>
</protein>
<feature type="compositionally biased region" description="Basic and acidic residues" evidence="1">
    <location>
        <begin position="45"/>
        <end position="54"/>
    </location>
</feature>
<feature type="compositionally biased region" description="Polar residues" evidence="1">
    <location>
        <begin position="118"/>
        <end position="137"/>
    </location>
</feature>
<keyword evidence="3" id="KW-1185">Reference proteome</keyword>
<name>G2RHI2_THETT</name>
<feature type="region of interest" description="Disordered" evidence="1">
    <location>
        <begin position="118"/>
        <end position="140"/>
    </location>
</feature>
<gene>
    <name evidence="2" type="ORF">THITE_2123490</name>
</gene>
<evidence type="ECO:0000313" key="2">
    <source>
        <dbReference type="EMBL" id="AEO71294.1"/>
    </source>
</evidence>
<dbReference type="AlphaFoldDB" id="G2RHI2"/>
<dbReference type="HOGENOM" id="CLU_1147863_0_0_1"/>
<evidence type="ECO:0000256" key="1">
    <source>
        <dbReference type="SAM" id="MobiDB-lite"/>
    </source>
</evidence>
<dbReference type="Proteomes" id="UP000008181">
    <property type="component" value="Chromosome 6"/>
</dbReference>
<organism evidence="2 3">
    <name type="scientific">Thermothielavioides terrestris (strain ATCC 38088 / NRRL 8126)</name>
    <name type="common">Thielavia terrestris</name>
    <dbReference type="NCBI Taxonomy" id="578455"/>
    <lineage>
        <taxon>Eukaryota</taxon>
        <taxon>Fungi</taxon>
        <taxon>Dikarya</taxon>
        <taxon>Ascomycota</taxon>
        <taxon>Pezizomycotina</taxon>
        <taxon>Sordariomycetes</taxon>
        <taxon>Sordariomycetidae</taxon>
        <taxon>Sordariales</taxon>
        <taxon>Chaetomiaceae</taxon>
        <taxon>Thermothielavioides</taxon>
        <taxon>Thermothielavioides terrestris</taxon>
    </lineage>
</organism>
<feature type="compositionally biased region" description="Basic residues" evidence="1">
    <location>
        <begin position="1"/>
        <end position="13"/>
    </location>
</feature>
<sequence length="242" mass="26573">MLPAAHLRRRSRQEHHELGSTHSPASSPADSGYGTAPATPATPKKATERDRKSSIDIWVSCDGIQSDSDDPFIDSDSEQTFRGEVPASPVSPTTCIPPRNSDEKAVTLPKRPLRSRLTLPTSRSPFFKSTPQPQGPKTASVRHLDRFIPARATGTDASERFRTSKLPHNLTPAEKLLRHNGAAEDAFIYRRRVVTPLASEYRSPSGAESAASRNRGWSRNAESGFGQCSVLTWLSRQCSWSP</sequence>
<dbReference type="GeneID" id="11522014"/>
<dbReference type="STRING" id="578455.G2RHI2"/>
<proteinExistence type="predicted"/>
<dbReference type="RefSeq" id="XP_003657630.1">
    <property type="nucleotide sequence ID" value="XM_003657582.1"/>
</dbReference>
<dbReference type="EMBL" id="CP003014">
    <property type="protein sequence ID" value="AEO71294.1"/>
    <property type="molecule type" value="Genomic_DNA"/>
</dbReference>
<feature type="compositionally biased region" description="Low complexity" evidence="1">
    <location>
        <begin position="35"/>
        <end position="44"/>
    </location>
</feature>
<dbReference type="OrthoDB" id="10263272at2759"/>
<feature type="compositionally biased region" description="Acidic residues" evidence="1">
    <location>
        <begin position="67"/>
        <end position="77"/>
    </location>
</feature>
<dbReference type="KEGG" id="ttt:THITE_2123490"/>
<evidence type="ECO:0000313" key="3">
    <source>
        <dbReference type="Proteomes" id="UP000008181"/>
    </source>
</evidence>
<feature type="region of interest" description="Disordered" evidence="1">
    <location>
        <begin position="1"/>
        <end position="104"/>
    </location>
</feature>